<name>A0A7N2R9P2_QUELO</name>
<dbReference type="Proteomes" id="UP000594261">
    <property type="component" value="Chromosome 8"/>
</dbReference>
<feature type="region of interest" description="Disordered" evidence="6">
    <location>
        <begin position="1"/>
        <end position="37"/>
    </location>
</feature>
<dbReference type="GO" id="GO:0016020">
    <property type="term" value="C:membrane"/>
    <property type="evidence" value="ECO:0007669"/>
    <property type="project" value="UniProtKB-SubCell"/>
</dbReference>
<dbReference type="PANTHER" id="PTHR32191">
    <property type="entry name" value="TETRASPANIN-8-RELATED"/>
    <property type="match status" value="1"/>
</dbReference>
<proteinExistence type="inferred from homology"/>
<accession>A0A7N2R9P2</accession>
<evidence type="ECO:0000313" key="8">
    <source>
        <dbReference type="EnsemblPlants" id="QL08p056411:mrna"/>
    </source>
</evidence>
<evidence type="ECO:0008006" key="10">
    <source>
        <dbReference type="Google" id="ProtNLM"/>
    </source>
</evidence>
<evidence type="ECO:0000256" key="2">
    <source>
        <dbReference type="ARBA" id="ARBA00006840"/>
    </source>
</evidence>
<dbReference type="Gramene" id="QL08p056411:mrna">
    <property type="protein sequence ID" value="QL08p056411:mrna"/>
    <property type="gene ID" value="QL08p056411"/>
</dbReference>
<dbReference type="EnsemblPlants" id="QL08p056411:mrna">
    <property type="protein sequence ID" value="QL08p056411:mrna"/>
    <property type="gene ID" value="QL08p056411"/>
</dbReference>
<evidence type="ECO:0000256" key="4">
    <source>
        <dbReference type="ARBA" id="ARBA00022989"/>
    </source>
</evidence>
<dbReference type="InterPro" id="IPR044991">
    <property type="entry name" value="TET_plant"/>
</dbReference>
<comment type="subcellular location">
    <subcellularLocation>
        <location evidence="1">Membrane</location>
    </subcellularLocation>
</comment>
<keyword evidence="4 7" id="KW-1133">Transmembrane helix</keyword>
<dbReference type="InParanoid" id="A0A7N2R9P2"/>
<dbReference type="GO" id="GO:0009734">
    <property type="term" value="P:auxin-activated signaling pathway"/>
    <property type="evidence" value="ECO:0007669"/>
    <property type="project" value="InterPro"/>
</dbReference>
<dbReference type="EMBL" id="LRBV02000008">
    <property type="status" value="NOT_ANNOTATED_CDS"/>
    <property type="molecule type" value="Genomic_DNA"/>
</dbReference>
<evidence type="ECO:0000256" key="1">
    <source>
        <dbReference type="ARBA" id="ARBA00004370"/>
    </source>
</evidence>
<reference evidence="8 9" key="1">
    <citation type="journal article" date="2016" name="G3 (Bethesda)">
        <title>First Draft Assembly and Annotation of the Genome of a California Endemic Oak Quercus lobata Nee (Fagaceae).</title>
        <authorList>
            <person name="Sork V.L."/>
            <person name="Fitz-Gibbon S.T."/>
            <person name="Puiu D."/>
            <person name="Crepeau M."/>
            <person name="Gugger P.F."/>
            <person name="Sherman R."/>
            <person name="Stevens K."/>
            <person name="Langley C.H."/>
            <person name="Pellegrini M."/>
            <person name="Salzberg S.L."/>
        </authorList>
    </citation>
    <scope>NUCLEOTIDE SEQUENCE [LARGE SCALE GENOMIC DNA]</scope>
    <source>
        <strain evidence="8 9">cv. SW786</strain>
    </source>
</reference>
<dbReference type="AlphaFoldDB" id="A0A7N2R9P2"/>
<organism evidence="8 9">
    <name type="scientific">Quercus lobata</name>
    <name type="common">Valley oak</name>
    <dbReference type="NCBI Taxonomy" id="97700"/>
    <lineage>
        <taxon>Eukaryota</taxon>
        <taxon>Viridiplantae</taxon>
        <taxon>Streptophyta</taxon>
        <taxon>Embryophyta</taxon>
        <taxon>Tracheophyta</taxon>
        <taxon>Spermatophyta</taxon>
        <taxon>Magnoliopsida</taxon>
        <taxon>eudicotyledons</taxon>
        <taxon>Gunneridae</taxon>
        <taxon>Pentapetalae</taxon>
        <taxon>rosids</taxon>
        <taxon>fabids</taxon>
        <taxon>Fagales</taxon>
        <taxon>Fagaceae</taxon>
        <taxon>Quercus</taxon>
    </lineage>
</organism>
<evidence type="ECO:0000256" key="5">
    <source>
        <dbReference type="ARBA" id="ARBA00023136"/>
    </source>
</evidence>
<comment type="similarity">
    <text evidence="2">Belongs to the tetraspanin (TM4SF) family.</text>
</comment>
<sequence>MEVRPNPTADNASIPQPHHRHAVAAPPKQAANSPIPVDTSSVSQRSILFFLKFLFSGCCNPPTSCDYNMATAVAQDPDCYHWNNAPDLLCYECDSCKAGVIENVRKDWHKLSVLNIVMLVFLIGIYSIGCCAFRNTKRAETEYL</sequence>
<evidence type="ECO:0000256" key="6">
    <source>
        <dbReference type="SAM" id="MobiDB-lite"/>
    </source>
</evidence>
<feature type="transmembrane region" description="Helical" evidence="7">
    <location>
        <begin position="113"/>
        <end position="133"/>
    </location>
</feature>
<evidence type="ECO:0000256" key="3">
    <source>
        <dbReference type="ARBA" id="ARBA00022692"/>
    </source>
</evidence>
<evidence type="ECO:0000313" key="9">
    <source>
        <dbReference type="Proteomes" id="UP000594261"/>
    </source>
</evidence>
<keyword evidence="5 7" id="KW-0472">Membrane</keyword>
<evidence type="ECO:0000256" key="7">
    <source>
        <dbReference type="SAM" id="Phobius"/>
    </source>
</evidence>
<keyword evidence="3 7" id="KW-0812">Transmembrane</keyword>
<protein>
    <recommendedName>
        <fullName evidence="10">Senescence-associated protein</fullName>
    </recommendedName>
</protein>
<keyword evidence="9" id="KW-1185">Reference proteome</keyword>
<reference evidence="8" key="2">
    <citation type="submission" date="2021-01" db="UniProtKB">
        <authorList>
            <consortium name="EnsemblPlants"/>
        </authorList>
    </citation>
    <scope>IDENTIFICATION</scope>
</reference>